<dbReference type="RefSeq" id="WP_259220400.1">
    <property type="nucleotide sequence ID" value="NZ_JANUAV010000017.1"/>
</dbReference>
<dbReference type="InterPro" id="IPR029041">
    <property type="entry name" value="FAD-linked_oxidoreductase-like"/>
</dbReference>
<evidence type="ECO:0000256" key="1">
    <source>
        <dbReference type="ARBA" id="ARBA00023002"/>
    </source>
</evidence>
<name>A0A9X2Q135_9BACT</name>
<feature type="region of interest" description="Disordered" evidence="2">
    <location>
        <begin position="1"/>
        <end position="28"/>
    </location>
</feature>
<protein>
    <submittedName>
        <fullName evidence="3">5,10-methylenetetrahydrofolate reductase</fullName>
    </submittedName>
</protein>
<dbReference type="EMBL" id="JANUAU010000016">
    <property type="protein sequence ID" value="MCS3679293.1"/>
    <property type="molecule type" value="Genomic_DNA"/>
</dbReference>
<proteinExistence type="predicted"/>
<dbReference type="Gene3D" id="3.20.20.220">
    <property type="match status" value="1"/>
</dbReference>
<sequence length="321" mass="35046">MNLTEQLTGDGSVASFYGTVPPREGTPDSEMRAIAGKLSSRLEDFSTSALLVYDVQNEDGRNGKPRPFPFVPTVQSRRYAALLREVTGRPVICYKAAPAHAGDNFQKWLKETRRDFDLRYLSLVGSSSSDGDAPGPTLEKATQMTATMEDPGFEAIGGVTIPERHIAKGNEGRRLLQKTEQGMDFFVSQIIYRPGATVQMLQSYNQRCQEEGIDPSLLVLNFAPCGHRKTLQFMRWLGVDVPDAAEERIFSADDPVSASVQLCRDNLAQILKRTADLSVPLGVAAESVSKRSAEIDASVELLGVLQETVSDVSSEVVSVST</sequence>
<dbReference type="Proteomes" id="UP001155027">
    <property type="component" value="Unassembled WGS sequence"/>
</dbReference>
<reference evidence="3" key="1">
    <citation type="submission" date="2022-08" db="EMBL/GenBank/DDBJ databases">
        <title>Genomic Encyclopedia of Type Strains, Phase V (KMG-V): Genome sequencing to study the core and pangenomes of soil and plant-associated prokaryotes.</title>
        <authorList>
            <person name="Whitman W."/>
        </authorList>
    </citation>
    <scope>NUCLEOTIDE SEQUENCE</scope>
    <source>
        <strain evidence="3">0</strain>
    </source>
</reference>
<evidence type="ECO:0000313" key="4">
    <source>
        <dbReference type="Proteomes" id="UP001155027"/>
    </source>
</evidence>
<gene>
    <name evidence="3" type="ORF">GGP71_003243</name>
</gene>
<evidence type="ECO:0000313" key="3">
    <source>
        <dbReference type="EMBL" id="MCS3679293.1"/>
    </source>
</evidence>
<dbReference type="AlphaFoldDB" id="A0A9X2Q135"/>
<accession>A0A9X2Q135</accession>
<comment type="caution">
    <text evidence="3">The sequence shown here is derived from an EMBL/GenBank/DDBJ whole genome shotgun (WGS) entry which is preliminary data.</text>
</comment>
<dbReference type="SUPFAM" id="SSF51730">
    <property type="entry name" value="FAD-linked oxidoreductase"/>
    <property type="match status" value="1"/>
</dbReference>
<dbReference type="GO" id="GO:0016491">
    <property type="term" value="F:oxidoreductase activity"/>
    <property type="evidence" value="ECO:0007669"/>
    <property type="project" value="UniProtKB-KW"/>
</dbReference>
<organism evidence="3 4">
    <name type="scientific">Salinibacter ruber</name>
    <dbReference type="NCBI Taxonomy" id="146919"/>
    <lineage>
        <taxon>Bacteria</taxon>
        <taxon>Pseudomonadati</taxon>
        <taxon>Rhodothermota</taxon>
        <taxon>Rhodothermia</taxon>
        <taxon>Rhodothermales</taxon>
        <taxon>Salinibacteraceae</taxon>
        <taxon>Salinibacter</taxon>
    </lineage>
</organism>
<keyword evidence="1" id="KW-0560">Oxidoreductase</keyword>
<evidence type="ECO:0000256" key="2">
    <source>
        <dbReference type="SAM" id="MobiDB-lite"/>
    </source>
</evidence>